<dbReference type="PANTHER" id="PTHR46401:SF2">
    <property type="entry name" value="GLYCOSYLTRANSFERASE WBBK-RELATED"/>
    <property type="match status" value="1"/>
</dbReference>
<keyword evidence="2" id="KW-0812">Transmembrane</keyword>
<evidence type="ECO:0000256" key="2">
    <source>
        <dbReference type="SAM" id="Phobius"/>
    </source>
</evidence>
<reference evidence="5 6" key="1">
    <citation type="submission" date="2019-12" db="EMBL/GenBank/DDBJ databases">
        <authorList>
            <person name="Zhao J."/>
        </authorList>
    </citation>
    <scope>NUCLEOTIDE SEQUENCE [LARGE SCALE GENOMIC DNA]</scope>
    <source>
        <strain evidence="5 6">S-15</strain>
    </source>
</reference>
<evidence type="ECO:0000313" key="5">
    <source>
        <dbReference type="EMBL" id="NBG67364.1"/>
    </source>
</evidence>
<dbReference type="InterPro" id="IPR001296">
    <property type="entry name" value="Glyco_trans_1"/>
</dbReference>
<feature type="transmembrane region" description="Helical" evidence="2">
    <location>
        <begin position="82"/>
        <end position="103"/>
    </location>
</feature>
<dbReference type="Pfam" id="PF09314">
    <property type="entry name" value="DUF1972"/>
    <property type="match status" value="1"/>
</dbReference>
<name>A0A6N9NN95_9FLAO</name>
<dbReference type="AlphaFoldDB" id="A0A6N9NN95"/>
<gene>
    <name evidence="5" type="ORF">GQN54_14645</name>
</gene>
<evidence type="ECO:0000259" key="4">
    <source>
        <dbReference type="Pfam" id="PF09314"/>
    </source>
</evidence>
<protein>
    <submittedName>
        <fullName evidence="5">DUF1972 domain-containing protein</fullName>
    </submittedName>
</protein>
<accession>A0A6N9NN95</accession>
<keyword evidence="6" id="KW-1185">Reference proteome</keyword>
<dbReference type="GO" id="GO:0016757">
    <property type="term" value="F:glycosyltransferase activity"/>
    <property type="evidence" value="ECO:0007669"/>
    <property type="project" value="InterPro"/>
</dbReference>
<keyword evidence="2" id="KW-0472">Membrane</keyword>
<keyword evidence="1" id="KW-0808">Transferase</keyword>
<sequence length="403" mass="46131">MKKKNKLAIIGTVGLPACYGGFETLAEHLVEHTAKDYDITVYCSGKKYPKEERQATYKGAKLKFLPFDANGVQSIIYDTLSILHALFTADVMLVLGVAGAWIFPFIRLFTNKKIIVSIDGIEWKRDKWNKFAKWYLWWAESIAVNYSHIDISDNESIQNYTAQRYGSLSQIIEYGADHTMKVKPTVSDKKQYPFLQKTYAFKVCRIEPENNVHVILESFATMQKYTLVIVGNWNINEYGRKLKADYADYDNIILLDPIYNQRQLDVLRSNAMVYVHGHSAGGTNPSLVEAMYLGLPVIAFGVSYNRTTTGHRALYFGNQEELITIIENTSVRDLAKLGKVMKSIADRRYTWEIIASKYNYLVQRALKSKNKENVKSKIAQIPNTSLLQNKVAHLNNQKLFFEN</sequence>
<evidence type="ECO:0000256" key="1">
    <source>
        <dbReference type="ARBA" id="ARBA00022679"/>
    </source>
</evidence>
<dbReference type="PANTHER" id="PTHR46401">
    <property type="entry name" value="GLYCOSYLTRANSFERASE WBBK-RELATED"/>
    <property type="match status" value="1"/>
</dbReference>
<feature type="domain" description="Glycosyl transferase family 1" evidence="3">
    <location>
        <begin position="194"/>
        <end position="307"/>
    </location>
</feature>
<evidence type="ECO:0000313" key="6">
    <source>
        <dbReference type="Proteomes" id="UP000470771"/>
    </source>
</evidence>
<dbReference type="EMBL" id="WWNE01000018">
    <property type="protein sequence ID" value="NBG67364.1"/>
    <property type="molecule type" value="Genomic_DNA"/>
</dbReference>
<proteinExistence type="predicted"/>
<dbReference type="Pfam" id="PF00534">
    <property type="entry name" value="Glycos_transf_1"/>
    <property type="match status" value="1"/>
</dbReference>
<feature type="domain" description="DUF1972" evidence="4">
    <location>
        <begin position="6"/>
        <end position="177"/>
    </location>
</feature>
<dbReference type="SUPFAM" id="SSF53756">
    <property type="entry name" value="UDP-Glycosyltransferase/glycogen phosphorylase"/>
    <property type="match status" value="1"/>
</dbReference>
<dbReference type="InterPro" id="IPR015393">
    <property type="entry name" value="DUF1972"/>
</dbReference>
<organism evidence="5 6">
    <name type="scientific">Acidiluteibacter ferrifornacis</name>
    <dbReference type="NCBI Taxonomy" id="2692424"/>
    <lineage>
        <taxon>Bacteria</taxon>
        <taxon>Pseudomonadati</taxon>
        <taxon>Bacteroidota</taxon>
        <taxon>Flavobacteriia</taxon>
        <taxon>Flavobacteriales</taxon>
        <taxon>Cryomorphaceae</taxon>
        <taxon>Acidiluteibacter</taxon>
    </lineage>
</organism>
<evidence type="ECO:0000259" key="3">
    <source>
        <dbReference type="Pfam" id="PF00534"/>
    </source>
</evidence>
<dbReference type="Proteomes" id="UP000470771">
    <property type="component" value="Unassembled WGS sequence"/>
</dbReference>
<dbReference type="Gene3D" id="3.40.50.2000">
    <property type="entry name" value="Glycogen Phosphorylase B"/>
    <property type="match status" value="2"/>
</dbReference>
<dbReference type="RefSeq" id="WP_160634313.1">
    <property type="nucleotide sequence ID" value="NZ_WWNE01000018.1"/>
</dbReference>
<comment type="caution">
    <text evidence="5">The sequence shown here is derived from an EMBL/GenBank/DDBJ whole genome shotgun (WGS) entry which is preliminary data.</text>
</comment>
<keyword evidence="2" id="KW-1133">Transmembrane helix</keyword>